<keyword evidence="2" id="KW-0233">DNA recombination</keyword>
<accession>A0A3B1BEJ7</accession>
<keyword evidence="1 3" id="KW-0175">Coiled coil</keyword>
<feature type="transmembrane region" description="Helical" evidence="4">
    <location>
        <begin position="6"/>
        <end position="29"/>
    </location>
</feature>
<gene>
    <name evidence="5" type="ORF">MNBD_GAMMA20-2081</name>
</gene>
<dbReference type="AlphaFoldDB" id="A0A3B1BEJ7"/>
<evidence type="ECO:0000313" key="5">
    <source>
        <dbReference type="EMBL" id="VAX03467.1"/>
    </source>
</evidence>
<organism evidence="5">
    <name type="scientific">hydrothermal vent metagenome</name>
    <dbReference type="NCBI Taxonomy" id="652676"/>
    <lineage>
        <taxon>unclassified sequences</taxon>
        <taxon>metagenomes</taxon>
        <taxon>ecological metagenomes</taxon>
    </lineage>
</organism>
<evidence type="ECO:0000256" key="4">
    <source>
        <dbReference type="SAM" id="Phobius"/>
    </source>
</evidence>
<evidence type="ECO:0000256" key="2">
    <source>
        <dbReference type="ARBA" id="ARBA00023172"/>
    </source>
</evidence>
<keyword evidence="4" id="KW-0472">Membrane</keyword>
<dbReference type="PANTHER" id="PTHR30563:SF0">
    <property type="entry name" value="DNA RECOMBINATION PROTEIN RMUC"/>
    <property type="match status" value="1"/>
</dbReference>
<dbReference type="EMBL" id="UOFU01000328">
    <property type="protein sequence ID" value="VAX03467.1"/>
    <property type="molecule type" value="Genomic_DNA"/>
</dbReference>
<proteinExistence type="predicted"/>
<keyword evidence="4" id="KW-0812">Transmembrane</keyword>
<protein>
    <submittedName>
        <fullName evidence="5">DNA recombination protein RmuC</fullName>
    </submittedName>
</protein>
<reference evidence="5" key="1">
    <citation type="submission" date="2018-06" db="EMBL/GenBank/DDBJ databases">
        <authorList>
            <person name="Zhirakovskaya E."/>
        </authorList>
    </citation>
    <scope>NUCLEOTIDE SEQUENCE</scope>
</reference>
<keyword evidence="4" id="KW-1133">Transmembrane helix</keyword>
<feature type="coiled-coil region" evidence="3">
    <location>
        <begin position="121"/>
        <end position="148"/>
    </location>
</feature>
<dbReference type="PANTHER" id="PTHR30563">
    <property type="entry name" value="DNA RECOMBINATION PROTEIN RMUC"/>
    <property type="match status" value="1"/>
</dbReference>
<evidence type="ECO:0000256" key="1">
    <source>
        <dbReference type="ARBA" id="ARBA00023054"/>
    </source>
</evidence>
<feature type="coiled-coil region" evidence="3">
    <location>
        <begin position="44"/>
        <end position="75"/>
    </location>
</feature>
<dbReference type="Pfam" id="PF02646">
    <property type="entry name" value="RmuC"/>
    <property type="match status" value="1"/>
</dbReference>
<dbReference type="GO" id="GO:0006310">
    <property type="term" value="P:DNA recombination"/>
    <property type="evidence" value="ECO:0007669"/>
    <property type="project" value="UniProtKB-KW"/>
</dbReference>
<dbReference type="InterPro" id="IPR003798">
    <property type="entry name" value="DNA_recombination_RmuC"/>
</dbReference>
<name>A0A3B1BEJ7_9ZZZZ</name>
<evidence type="ECO:0000256" key="3">
    <source>
        <dbReference type="SAM" id="Coils"/>
    </source>
</evidence>
<sequence>MDSLISLITLILIALLAAIAGGVAVYLHLQKRIGKLSEKNTELGVKLEMERNTHEDKLETLKQAGEQQREQLKESFSHLSSQALKHNNEEFLKLAQENLQRFQSQAKGELGQREQAIETLVKPIREALEKTEKQIREMEQARKQAYGALTQHLETMSQTQQALQGETRNLVQALRRPEVRGQWGELTLRRLAELAGMVEHCDFFEQEHTNSDDGALRPDMIVRMPGGREVVVDVKTPLDAYLSAVEATDDAERDTQLQRHARNVRKRVQELASKTYWQQFKDSPDFVVLFIPGDQFLSAALDKDYALLEDAMQQKVILATPTSFVALLRAVAYGWRQESLAENAENIRKVGEDLYGRLGTFTDHLGKMGKSLNSSVQHYNKAVASFDSRVLPSARKFSDMGISAKKAIDKTEQVESSARDVATEAGKNS</sequence>